<evidence type="ECO:0000256" key="1">
    <source>
        <dbReference type="ARBA" id="ARBA00022737"/>
    </source>
</evidence>
<feature type="compositionally biased region" description="Acidic residues" evidence="2">
    <location>
        <begin position="46"/>
        <end position="57"/>
    </location>
</feature>
<keyword evidence="1" id="KW-0677">Repeat</keyword>
<keyword evidence="7" id="KW-1185">Reference proteome</keyword>
<dbReference type="NCBIfam" id="TIGR03696">
    <property type="entry name" value="Rhs_assc_core"/>
    <property type="match status" value="1"/>
</dbReference>
<dbReference type="PANTHER" id="PTHR32305">
    <property type="match status" value="1"/>
</dbReference>
<dbReference type="EMBL" id="JADBEE010000001">
    <property type="protein sequence ID" value="MBE1514403.1"/>
    <property type="molecule type" value="Genomic_DNA"/>
</dbReference>
<keyword evidence="3" id="KW-0732">Signal</keyword>
<evidence type="ECO:0000259" key="4">
    <source>
        <dbReference type="Pfam" id="PF20148"/>
    </source>
</evidence>
<sequence>MGFSLSAAVLATFGGLTPAFATQEASPEQEAQDQQVREEVDRTAQEYEDLEIWEAPEEVNRDFEQQEPEGEWGEQESEEDIEQFQRREAQAEDDAVAADVEVSEMLGVLPYYSMHTVELFSNTTAGVNLATGNLVIGATQTELSSAGVPAMYTDHYNSRDTTSGSLGGTWRSGIGQDTGVRFTDGDLRFRDGSGFNQYFTPDDDGNRVAPDGLNVTLERTDDNGFLIDYNRTGQQMHFNSGGYLLESTDRNGVGMSYSYENRRVTEVEDPAGRVTTVEYDDDADTITYILPDEQRRIVYTQNDDDMLESAAYIRGSGSDAETLQKINYTYNSDDLLTELRAEFNHTGSEIGLEVAYDSDDRVSEMTYQRYYVLDAEGTLGAEERTESFSYGDGEAVVTDRAGNESTIELDDQGRQISATDQLGRERSQEWNANSDATSSTSGATGGGPAGDLTEYEYDEAGNRTGISLPTGAAASASYQVGDACDNGGSGTPYQVKCSEDAEGNEATYDYDSAGNLVGVTNESGGVEGFSYTREDADRSVCNGFAGFTCTATNANGETTSFTYSDDGDLIEIDQPSLGVTTISYDSISRPTSVVGPDGTESTYQYYVGQNFGPVTLSDGDETVVLDTVHDRLEQAAPFVWEDSGWGDFYLTKRTGGAEIYGDPLTEAFTEKTGAEDENNFTRNHGVDDRGLPVRSTTSFADTSAISGVERSSFDAAAQMQYLTLPGAASDESCSADSPASAGGDCVAFSYDSKGNPTEKVFPGGAIQEIEYDASSRPTRITVTDASDEVVFDVGYTYADADGTDRGLIQSKTSYVEEGVPTEAVTTYTYDAQNRLTAAEEVDADGESNASWEYAYDGAGNRTEASSTGDTGRDSEDISYTYDADNQLATIDGDDVSHDEAGNVTSNPNTGLEATYGARQDAQSFTLDGETTEVEIFGESNNNRKVYGDQMEYRSDLGLHRTADADDPEAGVTYSRDPRGGGLIAATETDADTGVKEGERTFYVTDHLGSVVVLLDEDGEKTGGYSYDPYGQERVTTEGAAEENIFRYAGAQYDLETELYKMGHRYYDPTTGRFTQPDPSGAESSQYLYAAGNPINYADPLGLEAYMEAGIEACFGVCLSLAYQESSSGDSSLYVGGSVGPETGVTGRAGAGNGYSEGGTVSAGCAAVAGVGPYAQGTYSADTGAGGSFGGQAGGSVGCSAGGGYAFSLN</sequence>
<organism evidence="6 7">
    <name type="scientific">Nesterenkonia halotolerans</name>
    <dbReference type="NCBI Taxonomy" id="225325"/>
    <lineage>
        <taxon>Bacteria</taxon>
        <taxon>Bacillati</taxon>
        <taxon>Actinomycetota</taxon>
        <taxon>Actinomycetes</taxon>
        <taxon>Micrococcales</taxon>
        <taxon>Micrococcaceae</taxon>
        <taxon>Nesterenkonia</taxon>
    </lineage>
</organism>
<feature type="region of interest" description="Disordered" evidence="2">
    <location>
        <begin position="21"/>
        <end position="78"/>
    </location>
</feature>
<dbReference type="Pfam" id="PF20148">
    <property type="entry name" value="DUF6531"/>
    <property type="match status" value="1"/>
</dbReference>
<feature type="region of interest" description="Disordered" evidence="2">
    <location>
        <begin position="421"/>
        <end position="455"/>
    </location>
</feature>
<dbReference type="Gene3D" id="2.180.10.10">
    <property type="entry name" value="RHS repeat-associated core"/>
    <property type="match status" value="3"/>
</dbReference>
<dbReference type="Proteomes" id="UP000636579">
    <property type="component" value="Unassembled WGS sequence"/>
</dbReference>
<dbReference type="PANTHER" id="PTHR32305:SF15">
    <property type="entry name" value="PROTEIN RHSA-RELATED"/>
    <property type="match status" value="1"/>
</dbReference>
<evidence type="ECO:0000313" key="7">
    <source>
        <dbReference type="Proteomes" id="UP000636579"/>
    </source>
</evidence>
<feature type="compositionally biased region" description="Basic and acidic residues" evidence="2">
    <location>
        <begin position="35"/>
        <end position="45"/>
    </location>
</feature>
<dbReference type="NCBIfam" id="TIGR01643">
    <property type="entry name" value="YD_repeat_2x"/>
    <property type="match status" value="2"/>
</dbReference>
<feature type="chain" id="PRO_5045878802" evidence="3">
    <location>
        <begin position="22"/>
        <end position="1209"/>
    </location>
</feature>
<feature type="compositionally biased region" description="Acidic residues" evidence="2">
    <location>
        <begin position="65"/>
        <end position="78"/>
    </location>
</feature>
<dbReference type="InterPro" id="IPR045351">
    <property type="entry name" value="DUF6531"/>
</dbReference>
<dbReference type="InterPro" id="IPR006530">
    <property type="entry name" value="YD"/>
</dbReference>
<evidence type="ECO:0000259" key="5">
    <source>
        <dbReference type="Pfam" id="PF25023"/>
    </source>
</evidence>
<dbReference type="InterPro" id="IPR050708">
    <property type="entry name" value="T6SS_VgrG/RHS"/>
</dbReference>
<gene>
    <name evidence="6" type="ORF">H4W26_001158</name>
</gene>
<dbReference type="InterPro" id="IPR031325">
    <property type="entry name" value="RHS_repeat"/>
</dbReference>
<dbReference type="Pfam" id="PF05593">
    <property type="entry name" value="RHS_repeat"/>
    <property type="match status" value="1"/>
</dbReference>
<feature type="domain" description="DUF6531" evidence="4">
    <location>
        <begin position="127"/>
        <end position="194"/>
    </location>
</feature>
<comment type="caution">
    <text evidence="6">The sequence shown here is derived from an EMBL/GenBank/DDBJ whole genome shotgun (WGS) entry which is preliminary data.</text>
</comment>
<evidence type="ECO:0000256" key="3">
    <source>
        <dbReference type="SAM" id="SignalP"/>
    </source>
</evidence>
<dbReference type="Pfam" id="PF25023">
    <property type="entry name" value="TEN_YD-shell"/>
    <property type="match status" value="1"/>
</dbReference>
<proteinExistence type="predicted"/>
<feature type="signal peptide" evidence="3">
    <location>
        <begin position="1"/>
        <end position="21"/>
    </location>
</feature>
<accession>A0ABR9J5X8</accession>
<dbReference type="InterPro" id="IPR056823">
    <property type="entry name" value="TEN-like_YD-shell"/>
</dbReference>
<dbReference type="InterPro" id="IPR022385">
    <property type="entry name" value="Rhs_assc_core"/>
</dbReference>
<feature type="region of interest" description="Disordered" evidence="2">
    <location>
        <begin position="961"/>
        <end position="981"/>
    </location>
</feature>
<evidence type="ECO:0000313" key="6">
    <source>
        <dbReference type="EMBL" id="MBE1514403.1"/>
    </source>
</evidence>
<dbReference type="RefSeq" id="WP_192591156.1">
    <property type="nucleotide sequence ID" value="NZ_JADBEE010000001.1"/>
</dbReference>
<evidence type="ECO:0000256" key="2">
    <source>
        <dbReference type="SAM" id="MobiDB-lite"/>
    </source>
</evidence>
<protein>
    <submittedName>
        <fullName evidence="6">RHS repeat-associated protein</fullName>
    </submittedName>
</protein>
<feature type="domain" description="Teneurin-like YD-shell" evidence="5">
    <location>
        <begin position="998"/>
        <end position="1080"/>
    </location>
</feature>
<reference evidence="6 7" key="1">
    <citation type="submission" date="2020-10" db="EMBL/GenBank/DDBJ databases">
        <title>Sequencing the genomes of 1000 actinobacteria strains.</title>
        <authorList>
            <person name="Klenk H.-P."/>
        </authorList>
    </citation>
    <scope>NUCLEOTIDE SEQUENCE [LARGE SCALE GENOMIC DNA]</scope>
    <source>
        <strain evidence="6 7">DSM 15474</strain>
    </source>
</reference>
<name>A0ABR9J5X8_9MICC</name>